<accession>A0A0F9WLL4</accession>
<feature type="region of interest" description="Disordered" evidence="1">
    <location>
        <begin position="1"/>
        <end position="37"/>
    </location>
</feature>
<proteinExistence type="predicted"/>
<name>A0A0F9WLL4_9ZZZZ</name>
<evidence type="ECO:0000313" key="2">
    <source>
        <dbReference type="EMBL" id="KKN86931.1"/>
    </source>
</evidence>
<protein>
    <recommendedName>
        <fullName evidence="3">YqaJ viral recombinase domain-containing protein</fullName>
    </recommendedName>
</protein>
<dbReference type="EMBL" id="LAZR01000143">
    <property type="protein sequence ID" value="KKN86931.1"/>
    <property type="molecule type" value="Genomic_DNA"/>
</dbReference>
<evidence type="ECO:0008006" key="3">
    <source>
        <dbReference type="Google" id="ProtNLM"/>
    </source>
</evidence>
<organism evidence="2">
    <name type="scientific">marine sediment metagenome</name>
    <dbReference type="NCBI Taxonomy" id="412755"/>
    <lineage>
        <taxon>unclassified sequences</taxon>
        <taxon>metagenomes</taxon>
        <taxon>ecological metagenomes</taxon>
    </lineage>
</organism>
<dbReference type="InterPro" id="IPR011604">
    <property type="entry name" value="PDDEXK-like_dom_sf"/>
</dbReference>
<gene>
    <name evidence="2" type="ORF">LCGC14_0264940</name>
</gene>
<dbReference type="Gene3D" id="3.90.320.10">
    <property type="match status" value="1"/>
</dbReference>
<dbReference type="AlphaFoldDB" id="A0A0F9WLL4"/>
<evidence type="ECO:0000256" key="1">
    <source>
        <dbReference type="SAM" id="MobiDB-lite"/>
    </source>
</evidence>
<comment type="caution">
    <text evidence="2">The sequence shown here is derived from an EMBL/GenBank/DDBJ whole genome shotgun (WGS) entry which is preliminary data.</text>
</comment>
<reference evidence="2" key="1">
    <citation type="journal article" date="2015" name="Nature">
        <title>Complex archaea that bridge the gap between prokaryotes and eukaryotes.</title>
        <authorList>
            <person name="Spang A."/>
            <person name="Saw J.H."/>
            <person name="Jorgensen S.L."/>
            <person name="Zaremba-Niedzwiedzka K."/>
            <person name="Martijn J."/>
            <person name="Lind A.E."/>
            <person name="van Eijk R."/>
            <person name="Schleper C."/>
            <person name="Guy L."/>
            <person name="Ettema T.J."/>
        </authorList>
    </citation>
    <scope>NUCLEOTIDE SEQUENCE</scope>
</reference>
<sequence>MTQARRGLAGLTSKRTPAVNKRVGGGGRGRGNSKAKTVGTVAKESWLDLSIAQKYTDNRPLWLPGREPEKGWTPSSMVNSCDRLLILGLLGFRGEPFPTHVKRIFEMGQAIEKLWQKRFTEFGILIGSNVRAKFDGPPKLSYEYDVMIKHPFERGRRMIGEIKSCNDRSFKLLPQRTLDPVANLENLSNIGDSYFGGQVKKYLLQLLAYLYAQNVEEGFLLFDNKNDSKFRDFYISLEVGRDMIVSQFERMNHLNEYWVKQVVPPCTHDPEENGFGSKKNSVLCGLHDDEEVALNEVKEWTKLEDLDI</sequence>